<keyword evidence="4" id="KW-1185">Reference proteome</keyword>
<dbReference type="EMBL" id="JBHTBY010000006">
    <property type="protein sequence ID" value="MFC7320342.1"/>
    <property type="molecule type" value="Genomic_DNA"/>
</dbReference>
<evidence type="ECO:0000313" key="3">
    <source>
        <dbReference type="EMBL" id="MFC7320342.1"/>
    </source>
</evidence>
<reference evidence="4" key="1">
    <citation type="journal article" date="2019" name="Int. J. Syst. Evol. Microbiol.">
        <title>The Global Catalogue of Microorganisms (GCM) 10K type strain sequencing project: providing services to taxonomists for standard genome sequencing and annotation.</title>
        <authorList>
            <consortium name="The Broad Institute Genomics Platform"/>
            <consortium name="The Broad Institute Genome Sequencing Center for Infectious Disease"/>
            <person name="Wu L."/>
            <person name="Ma J."/>
        </authorList>
    </citation>
    <scope>NUCLEOTIDE SEQUENCE [LARGE SCALE GENOMIC DNA]</scope>
    <source>
        <strain evidence="4">CCUG 73951</strain>
    </source>
</reference>
<dbReference type="Pfam" id="PF00378">
    <property type="entry name" value="ECH_1"/>
    <property type="match status" value="1"/>
</dbReference>
<comment type="similarity">
    <text evidence="1 2">Belongs to the enoyl-CoA hydratase/isomerase family.</text>
</comment>
<dbReference type="Gene3D" id="3.90.226.10">
    <property type="entry name" value="2-enoyl-CoA Hydratase, Chain A, domain 1"/>
    <property type="match status" value="1"/>
</dbReference>
<sequence length="254" mass="28773">MEQVSIEQTKSGLAKVTLDRSEKMNAVTQQMSGELLQTLQKLKKDSRVKCLVITGAGHRAFCSGGDLTEFHGELNEQEAYAKLSLMKEVLYELFTFPMPTVALLNGQARGGGCEIATACDFRYGRCDAQFGFVQASLGIIPGWGGGELLYRRIRAEAASQWLMDASMYGVEEALRIGWLHKIIETEDLQDEGIFSSFLNKSNEQLRWLKKQYLSKLSIEELLEDMELEVENCARLWESSEHKEALKRFKESRKK</sequence>
<dbReference type="InterPro" id="IPR018376">
    <property type="entry name" value="Enoyl-CoA_hyd/isom_CS"/>
</dbReference>
<accession>A0ABW2K1W1</accession>
<dbReference type="InterPro" id="IPR001753">
    <property type="entry name" value="Enoyl-CoA_hydra/iso"/>
</dbReference>
<evidence type="ECO:0000313" key="4">
    <source>
        <dbReference type="Proteomes" id="UP001596494"/>
    </source>
</evidence>
<comment type="caution">
    <text evidence="3">The sequence shown here is derived from an EMBL/GenBank/DDBJ whole genome shotgun (WGS) entry which is preliminary data.</text>
</comment>
<dbReference type="CDD" id="cd06558">
    <property type="entry name" value="crotonase-like"/>
    <property type="match status" value="1"/>
</dbReference>
<protein>
    <submittedName>
        <fullName evidence="3">Enoyl-CoA hydratase/isomerase family protein</fullName>
    </submittedName>
</protein>
<dbReference type="Proteomes" id="UP001596494">
    <property type="component" value="Unassembled WGS sequence"/>
</dbReference>
<dbReference type="SUPFAM" id="SSF52096">
    <property type="entry name" value="ClpP/crotonase"/>
    <property type="match status" value="1"/>
</dbReference>
<gene>
    <name evidence="3" type="ORF">ACFQMN_05580</name>
</gene>
<evidence type="ECO:0000256" key="1">
    <source>
        <dbReference type="ARBA" id="ARBA00005254"/>
    </source>
</evidence>
<dbReference type="InterPro" id="IPR029045">
    <property type="entry name" value="ClpP/crotonase-like_dom_sf"/>
</dbReference>
<name>A0ABW2K1W1_9BACI</name>
<dbReference type="RefSeq" id="WP_289214024.1">
    <property type="nucleotide sequence ID" value="NZ_JAPVRC010000001.1"/>
</dbReference>
<dbReference type="PANTHER" id="PTHR11941">
    <property type="entry name" value="ENOYL-COA HYDRATASE-RELATED"/>
    <property type="match status" value="1"/>
</dbReference>
<dbReference type="PROSITE" id="PS00166">
    <property type="entry name" value="ENOYL_COA_HYDRATASE"/>
    <property type="match status" value="1"/>
</dbReference>
<proteinExistence type="inferred from homology"/>
<evidence type="ECO:0000256" key="2">
    <source>
        <dbReference type="RuleBase" id="RU003707"/>
    </source>
</evidence>
<dbReference type="PANTHER" id="PTHR11941:SF54">
    <property type="entry name" value="ENOYL-COA HYDRATASE, MITOCHONDRIAL"/>
    <property type="match status" value="1"/>
</dbReference>
<organism evidence="3 4">
    <name type="scientific">Halobacillus campisalis</name>
    <dbReference type="NCBI Taxonomy" id="435909"/>
    <lineage>
        <taxon>Bacteria</taxon>
        <taxon>Bacillati</taxon>
        <taxon>Bacillota</taxon>
        <taxon>Bacilli</taxon>
        <taxon>Bacillales</taxon>
        <taxon>Bacillaceae</taxon>
        <taxon>Halobacillus</taxon>
    </lineage>
</organism>